<organism evidence="2 3">
    <name type="scientific">Lysobacter enzymogenes</name>
    <dbReference type="NCBI Taxonomy" id="69"/>
    <lineage>
        <taxon>Bacteria</taxon>
        <taxon>Pseudomonadati</taxon>
        <taxon>Pseudomonadota</taxon>
        <taxon>Gammaproteobacteria</taxon>
        <taxon>Lysobacterales</taxon>
        <taxon>Lysobacteraceae</taxon>
        <taxon>Lysobacter</taxon>
    </lineage>
</organism>
<feature type="region of interest" description="Disordered" evidence="1">
    <location>
        <begin position="28"/>
        <end position="49"/>
    </location>
</feature>
<evidence type="ECO:0000313" key="2">
    <source>
        <dbReference type="EMBL" id="ALN56304.1"/>
    </source>
</evidence>
<reference evidence="2 3" key="1">
    <citation type="submission" date="2015-11" db="EMBL/GenBank/DDBJ databases">
        <title>Genome sequences of Lysobacter enzymogenes strain C3 and Lysobacter antibioticus ATCC 29479.</title>
        <authorList>
            <person name="Kobayashi D.Y."/>
        </authorList>
    </citation>
    <scope>NUCLEOTIDE SEQUENCE [LARGE SCALE GENOMIC DNA]</scope>
    <source>
        <strain evidence="2 3">C3</strain>
    </source>
</reference>
<protein>
    <submittedName>
        <fullName evidence="2">Uncharacterized protein</fullName>
    </submittedName>
</protein>
<dbReference type="Proteomes" id="UP000061569">
    <property type="component" value="Chromosome"/>
</dbReference>
<sequence length="49" mass="5620">MVTFFVALDKESDPAACGRKPLMAAFRHSLPRKKQEQQQSQNGFRRSPE</sequence>
<dbReference type="AlphaFoldDB" id="A0A0S2DCS3"/>
<gene>
    <name evidence="2" type="ORF">GLE_0946</name>
</gene>
<evidence type="ECO:0000256" key="1">
    <source>
        <dbReference type="SAM" id="MobiDB-lite"/>
    </source>
</evidence>
<accession>A0A0S2DCS3</accession>
<name>A0A0S2DCS3_LYSEN</name>
<proteinExistence type="predicted"/>
<feature type="compositionally biased region" description="Polar residues" evidence="1">
    <location>
        <begin position="37"/>
        <end position="49"/>
    </location>
</feature>
<dbReference type="KEGG" id="lez:GLE_0946"/>
<evidence type="ECO:0000313" key="3">
    <source>
        <dbReference type="Proteomes" id="UP000061569"/>
    </source>
</evidence>
<dbReference type="EMBL" id="CP013140">
    <property type="protein sequence ID" value="ALN56304.1"/>
    <property type="molecule type" value="Genomic_DNA"/>
</dbReference>